<keyword evidence="3" id="KW-0804">Transcription</keyword>
<keyword evidence="2" id="KW-0238">DNA-binding</keyword>
<accession>A0ABR4I2P3</accession>
<feature type="domain" description="Zn(2)-C6 fungal-type" evidence="5">
    <location>
        <begin position="9"/>
        <end position="37"/>
    </location>
</feature>
<evidence type="ECO:0000256" key="4">
    <source>
        <dbReference type="ARBA" id="ARBA00023242"/>
    </source>
</evidence>
<dbReference type="EMBL" id="JBFXLT010000003">
    <property type="protein sequence ID" value="KAL2822018.1"/>
    <property type="molecule type" value="Genomic_DNA"/>
</dbReference>
<dbReference type="PANTHER" id="PTHR38111:SF6">
    <property type="entry name" value="FINGER DOMAIN PROTEIN, PUTATIVE (AFU_ORTHOLOGUE AFUA_8G01940)-RELATED"/>
    <property type="match status" value="1"/>
</dbReference>
<evidence type="ECO:0000313" key="6">
    <source>
        <dbReference type="EMBL" id="KAL2822018.1"/>
    </source>
</evidence>
<dbReference type="CDD" id="cd00067">
    <property type="entry name" value="GAL4"/>
    <property type="match status" value="1"/>
</dbReference>
<sequence length="293" mass="32917">MPGIPRSKGCQKCVQRRVKCDETRPTCRECARRNFICPGYPEKFTFYNVHTWNSQQAHRSNRGVRIYGSGGSDIVRTSIDTQVMPSLATHATHTQECAIFSRYVGANSSGQWACYAHRMDLNWLDFILHPTQPHPPFLLSAVHALSILHLSQTENPNLVTQSMYAYGDTLASLRRGASCLPLSDGILAAAILVVLYEMKNMSFQASWVTTMNSIANVMQCTRNPSATYASGFGRTLFLTIRPFLIRAALSCGQACFLERVEWISVVQMMVRSENCSGREAPSGRRTKMHLWRL</sequence>
<dbReference type="Proteomes" id="UP001610334">
    <property type="component" value="Unassembled WGS sequence"/>
</dbReference>
<dbReference type="InterPro" id="IPR001138">
    <property type="entry name" value="Zn2Cys6_DnaBD"/>
</dbReference>
<dbReference type="Gene3D" id="4.10.240.10">
    <property type="entry name" value="Zn(2)-C6 fungal-type DNA-binding domain"/>
    <property type="match status" value="1"/>
</dbReference>
<evidence type="ECO:0000313" key="7">
    <source>
        <dbReference type="Proteomes" id="UP001610334"/>
    </source>
</evidence>
<proteinExistence type="predicted"/>
<dbReference type="SUPFAM" id="SSF57701">
    <property type="entry name" value="Zn2/Cys6 DNA-binding domain"/>
    <property type="match status" value="1"/>
</dbReference>
<keyword evidence="7" id="KW-1185">Reference proteome</keyword>
<gene>
    <name evidence="6" type="ORF">BJX63DRAFT_180392</name>
</gene>
<dbReference type="SMART" id="SM00066">
    <property type="entry name" value="GAL4"/>
    <property type="match status" value="1"/>
</dbReference>
<evidence type="ECO:0000259" key="5">
    <source>
        <dbReference type="PROSITE" id="PS50048"/>
    </source>
</evidence>
<comment type="caution">
    <text evidence="6">The sequence shown here is derived from an EMBL/GenBank/DDBJ whole genome shotgun (WGS) entry which is preliminary data.</text>
</comment>
<protein>
    <recommendedName>
        <fullName evidence="5">Zn(2)-C6 fungal-type domain-containing protein</fullName>
    </recommendedName>
</protein>
<evidence type="ECO:0000256" key="2">
    <source>
        <dbReference type="ARBA" id="ARBA00023125"/>
    </source>
</evidence>
<name>A0ABR4I2P3_9EURO</name>
<dbReference type="InterPro" id="IPR036864">
    <property type="entry name" value="Zn2-C6_fun-type_DNA-bd_sf"/>
</dbReference>
<reference evidence="6 7" key="1">
    <citation type="submission" date="2024-07" db="EMBL/GenBank/DDBJ databases">
        <title>Section-level genome sequencing and comparative genomics of Aspergillus sections Usti and Cavernicolus.</title>
        <authorList>
            <consortium name="Lawrence Berkeley National Laboratory"/>
            <person name="Nybo J.L."/>
            <person name="Vesth T.C."/>
            <person name="Theobald S."/>
            <person name="Frisvad J.C."/>
            <person name="Larsen T.O."/>
            <person name="Kjaerboelling I."/>
            <person name="Rothschild-Mancinelli K."/>
            <person name="Lyhne E.K."/>
            <person name="Kogle M.E."/>
            <person name="Barry K."/>
            <person name="Clum A."/>
            <person name="Na H."/>
            <person name="Ledsgaard L."/>
            <person name="Lin J."/>
            <person name="Lipzen A."/>
            <person name="Kuo A."/>
            <person name="Riley R."/>
            <person name="Mondo S."/>
            <person name="Labutti K."/>
            <person name="Haridas S."/>
            <person name="Pangalinan J."/>
            <person name="Salamov A.A."/>
            <person name="Simmons B.A."/>
            <person name="Magnuson J.K."/>
            <person name="Chen J."/>
            <person name="Drula E."/>
            <person name="Henrissat B."/>
            <person name="Wiebenga A."/>
            <person name="Lubbers R.J."/>
            <person name="Gomes A.C."/>
            <person name="Makela M.R."/>
            <person name="Stajich J."/>
            <person name="Grigoriev I.V."/>
            <person name="Mortensen U.H."/>
            <person name="De Vries R.P."/>
            <person name="Baker S.E."/>
            <person name="Andersen M.R."/>
        </authorList>
    </citation>
    <scope>NUCLEOTIDE SEQUENCE [LARGE SCALE GENOMIC DNA]</scope>
    <source>
        <strain evidence="6 7">CBS 588.65</strain>
    </source>
</reference>
<keyword evidence="4" id="KW-0539">Nucleus</keyword>
<organism evidence="6 7">
    <name type="scientific">Aspergillus granulosus</name>
    <dbReference type="NCBI Taxonomy" id="176169"/>
    <lineage>
        <taxon>Eukaryota</taxon>
        <taxon>Fungi</taxon>
        <taxon>Dikarya</taxon>
        <taxon>Ascomycota</taxon>
        <taxon>Pezizomycotina</taxon>
        <taxon>Eurotiomycetes</taxon>
        <taxon>Eurotiomycetidae</taxon>
        <taxon>Eurotiales</taxon>
        <taxon>Aspergillaceae</taxon>
        <taxon>Aspergillus</taxon>
        <taxon>Aspergillus subgen. Nidulantes</taxon>
    </lineage>
</organism>
<evidence type="ECO:0000256" key="1">
    <source>
        <dbReference type="ARBA" id="ARBA00023015"/>
    </source>
</evidence>
<keyword evidence="1" id="KW-0805">Transcription regulation</keyword>
<dbReference type="PANTHER" id="PTHR38111">
    <property type="entry name" value="ZN(2)-C6 FUNGAL-TYPE DOMAIN-CONTAINING PROTEIN-RELATED"/>
    <property type="match status" value="1"/>
</dbReference>
<dbReference type="Pfam" id="PF00172">
    <property type="entry name" value="Zn_clus"/>
    <property type="match status" value="1"/>
</dbReference>
<evidence type="ECO:0000256" key="3">
    <source>
        <dbReference type="ARBA" id="ARBA00023163"/>
    </source>
</evidence>
<dbReference type="PROSITE" id="PS50048">
    <property type="entry name" value="ZN2_CY6_FUNGAL_2"/>
    <property type="match status" value="1"/>
</dbReference>
<dbReference type="InterPro" id="IPR053178">
    <property type="entry name" value="Osmoadaptation_assoc"/>
</dbReference>